<evidence type="ECO:0000259" key="2">
    <source>
        <dbReference type="Pfam" id="PF00535"/>
    </source>
</evidence>
<dbReference type="Gene3D" id="3.90.550.10">
    <property type="entry name" value="Spore Coat Polysaccharide Biosynthesis Protein SpsA, Chain A"/>
    <property type="match status" value="1"/>
</dbReference>
<feature type="domain" description="Glycosyltransferase 2-like" evidence="2">
    <location>
        <begin position="217"/>
        <end position="306"/>
    </location>
</feature>
<dbReference type="PANTHER" id="PTHR43630">
    <property type="entry name" value="POLY-BETA-1,6-N-ACETYL-D-GLUCOSAMINE SYNTHASE"/>
    <property type="match status" value="1"/>
</dbReference>
<dbReference type="Pfam" id="PF00535">
    <property type="entry name" value="Glycos_transf_2"/>
    <property type="match status" value="1"/>
</dbReference>
<name>A0ABP1FP34_9CHLO</name>
<accession>A0ABP1FP34</accession>
<dbReference type="SUPFAM" id="SSF53448">
    <property type="entry name" value="Nucleotide-diphospho-sugar transferases"/>
    <property type="match status" value="1"/>
</dbReference>
<reference evidence="3 4" key="1">
    <citation type="submission" date="2024-06" db="EMBL/GenBank/DDBJ databases">
        <authorList>
            <person name="Kraege A."/>
            <person name="Thomma B."/>
        </authorList>
    </citation>
    <scope>NUCLEOTIDE SEQUENCE [LARGE SCALE GENOMIC DNA]</scope>
</reference>
<protein>
    <submittedName>
        <fullName evidence="3">G3950 protein</fullName>
    </submittedName>
</protein>
<keyword evidence="1" id="KW-0732">Signal</keyword>
<dbReference type="Gene3D" id="1.25.40.10">
    <property type="entry name" value="Tetratricopeptide repeat domain"/>
    <property type="match status" value="1"/>
</dbReference>
<dbReference type="PANTHER" id="PTHR43630:SF2">
    <property type="entry name" value="GLYCOSYLTRANSFERASE"/>
    <property type="match status" value="1"/>
</dbReference>
<feature type="chain" id="PRO_5047160749" evidence="1">
    <location>
        <begin position="28"/>
        <end position="633"/>
    </location>
</feature>
<proteinExistence type="predicted"/>
<feature type="signal peptide" evidence="1">
    <location>
        <begin position="1"/>
        <end position="27"/>
    </location>
</feature>
<evidence type="ECO:0000313" key="3">
    <source>
        <dbReference type="EMBL" id="CAL5221709.1"/>
    </source>
</evidence>
<dbReference type="InterPro" id="IPR011990">
    <property type="entry name" value="TPR-like_helical_dom_sf"/>
</dbReference>
<gene>
    <name evidence="3" type="primary">g3950</name>
    <name evidence="3" type="ORF">VP750_LOCUS3368</name>
</gene>
<dbReference type="EMBL" id="CAXHTA020000005">
    <property type="protein sequence ID" value="CAL5221709.1"/>
    <property type="molecule type" value="Genomic_DNA"/>
</dbReference>
<dbReference type="InterPro" id="IPR001173">
    <property type="entry name" value="Glyco_trans_2-like"/>
</dbReference>
<dbReference type="Proteomes" id="UP001497392">
    <property type="component" value="Unassembled WGS sequence"/>
</dbReference>
<organism evidence="3 4">
    <name type="scientific">Coccomyxa viridis</name>
    <dbReference type="NCBI Taxonomy" id="1274662"/>
    <lineage>
        <taxon>Eukaryota</taxon>
        <taxon>Viridiplantae</taxon>
        <taxon>Chlorophyta</taxon>
        <taxon>core chlorophytes</taxon>
        <taxon>Trebouxiophyceae</taxon>
        <taxon>Trebouxiophyceae incertae sedis</taxon>
        <taxon>Coccomyxaceae</taxon>
        <taxon>Coccomyxa</taxon>
    </lineage>
</organism>
<comment type="caution">
    <text evidence="3">The sequence shown here is derived from an EMBL/GenBank/DDBJ whole genome shotgun (WGS) entry which is preliminary data.</text>
</comment>
<evidence type="ECO:0000313" key="4">
    <source>
        <dbReference type="Proteomes" id="UP001497392"/>
    </source>
</evidence>
<sequence>MRTSTQKSVMRVAALLLLLQCSRTSQAMDLVMYHSERQDSGPGWHDLKTVKSSLERAGHKVEATRAGKMLGTLAMSFENITDFEGVLVQGKVAQEVADYAARAGVPVVRFMPENFGTEDFMVNQERPAAFVFASEADAKRFHYVEEAARIVLPLARATSKNAQAYTEIPAALQAAKARTQPAAPSPSVQQGAECDTADDGAQCKAEGAQLPRDVGLVMILKNENATIHETLTSIRDGIDYWTIVDTGSTDGTQETIKKALAGVPGKLLSEKFVDFSTTRNWALRAHGKATAYAFMLDADFVVKEPWRLRITAQRMVAECRERSVEECGKGMKVFMKLGTTGFFSNRIFPTEGLGETKAGWHYVYPVHEVPAHEQLAYMNVDCVNDVLNAPGIVVQGMQISHDKSPQRWKNLDLPLLEEERKKKPDDTRVAFYLGQTYELIGDMENALTTYQERIDMGGWQQEVFEAHLRRAKLMQKALEKDTSIDPMNDTTRDPVPDLLKALELYPERAEPYMTLSFHAEWMRDHWCDRDVDPAVCKIMQQVAAYDYARIAVNKTEGGVPGGDTLFADMAIYEYTAHEQLAITAWYVAKEFSDAFDVGMDAASKLATRFPDDNDKAENLAWFEKLRAGLKPVH</sequence>
<evidence type="ECO:0000256" key="1">
    <source>
        <dbReference type="SAM" id="SignalP"/>
    </source>
</evidence>
<keyword evidence="4" id="KW-1185">Reference proteome</keyword>
<dbReference type="InterPro" id="IPR029044">
    <property type="entry name" value="Nucleotide-diphossugar_trans"/>
</dbReference>